<evidence type="ECO:0000313" key="2">
    <source>
        <dbReference type="EMBL" id="KAF9759744.1"/>
    </source>
</evidence>
<protein>
    <recommendedName>
        <fullName evidence="1">CHK kinase-like domain-containing protein</fullName>
    </recommendedName>
</protein>
<evidence type="ECO:0000313" key="3">
    <source>
        <dbReference type="Proteomes" id="UP000616885"/>
    </source>
</evidence>
<sequence>MASTKNLPLVPDDVTKAWLTEVLGLKIKTAELTHAIHGTASKLFFTLAYEDSEEAVEKPELICVKGGLNPGLTPSIRLLLTNLFRREVLFFNDVAPKVAKMDLVHCWWAGENDLQGIVIMEDLRKKNLKFGTTAEPWGPDLVKSGLGQLAILHATTWGQGQEEYSWLSPHYDQSVLGMIPAINYNDFVLDPERPQLPEHLQKQDRVEAFIRKYFAARNPKFRSLIHGDCHVHNTTISPKGTAAFIDWQLIGGGSCFHDVAYFMNSAMDIEVRRAHENELLDHYFEELHKHGGPKLSRDEEDAMIEFRKSQLAGFGMILATTQMQPIEVLRLLITRFVAGIEDHLAVQLVESL</sequence>
<dbReference type="Proteomes" id="UP000616885">
    <property type="component" value="Unassembled WGS sequence"/>
</dbReference>
<feature type="domain" description="CHK kinase-like" evidence="1">
    <location>
        <begin position="118"/>
        <end position="293"/>
    </location>
</feature>
<name>A0A8H7NNY7_BIOOC</name>
<comment type="caution">
    <text evidence="2">The sequence shown here is derived from an EMBL/GenBank/DDBJ whole genome shotgun (WGS) entry which is preliminary data.</text>
</comment>
<dbReference type="SMART" id="SM00587">
    <property type="entry name" value="CHK"/>
    <property type="match status" value="1"/>
</dbReference>
<dbReference type="Pfam" id="PF02958">
    <property type="entry name" value="EcKL"/>
    <property type="match status" value="1"/>
</dbReference>
<dbReference type="InterPro" id="IPR004119">
    <property type="entry name" value="EcKL"/>
</dbReference>
<dbReference type="Gene3D" id="3.90.1200.10">
    <property type="match status" value="1"/>
</dbReference>
<gene>
    <name evidence="2" type="ORF">IM811_001438</name>
</gene>
<evidence type="ECO:0000259" key="1">
    <source>
        <dbReference type="SMART" id="SM00587"/>
    </source>
</evidence>
<dbReference type="InterPro" id="IPR015897">
    <property type="entry name" value="CHK_kinase-like"/>
</dbReference>
<reference evidence="2" key="1">
    <citation type="submission" date="2020-10" db="EMBL/GenBank/DDBJ databases">
        <title>High-Quality Genome Resource of Clonostachys rosea strain S41 by Oxford Nanopore Long-Read Sequencing.</title>
        <authorList>
            <person name="Wang H."/>
        </authorList>
    </citation>
    <scope>NUCLEOTIDE SEQUENCE</scope>
    <source>
        <strain evidence="2">S41</strain>
    </source>
</reference>
<organism evidence="2 3">
    <name type="scientific">Bionectria ochroleuca</name>
    <name type="common">Gliocladium roseum</name>
    <dbReference type="NCBI Taxonomy" id="29856"/>
    <lineage>
        <taxon>Eukaryota</taxon>
        <taxon>Fungi</taxon>
        <taxon>Dikarya</taxon>
        <taxon>Ascomycota</taxon>
        <taxon>Pezizomycotina</taxon>
        <taxon>Sordariomycetes</taxon>
        <taxon>Hypocreomycetidae</taxon>
        <taxon>Hypocreales</taxon>
        <taxon>Bionectriaceae</taxon>
        <taxon>Clonostachys</taxon>
    </lineage>
</organism>
<dbReference type="PANTHER" id="PTHR11012:SF30">
    <property type="entry name" value="PROTEIN KINASE-LIKE DOMAIN-CONTAINING"/>
    <property type="match status" value="1"/>
</dbReference>
<dbReference type="PANTHER" id="PTHR11012">
    <property type="entry name" value="PROTEIN KINASE-LIKE DOMAIN-CONTAINING"/>
    <property type="match status" value="1"/>
</dbReference>
<dbReference type="AlphaFoldDB" id="A0A8H7NNY7"/>
<accession>A0A8H7NNY7</accession>
<dbReference type="EMBL" id="JADCTT010000001">
    <property type="protein sequence ID" value="KAF9759744.1"/>
    <property type="molecule type" value="Genomic_DNA"/>
</dbReference>
<dbReference type="InterPro" id="IPR011009">
    <property type="entry name" value="Kinase-like_dom_sf"/>
</dbReference>
<dbReference type="SUPFAM" id="SSF56112">
    <property type="entry name" value="Protein kinase-like (PK-like)"/>
    <property type="match status" value="1"/>
</dbReference>
<proteinExistence type="predicted"/>